<comment type="caution">
    <text evidence="2">The sequence shown here is derived from an EMBL/GenBank/DDBJ whole genome shotgun (WGS) entry which is preliminary data.</text>
</comment>
<accession>A0A9P4VJV6</accession>
<proteinExistence type="predicted"/>
<dbReference type="OrthoDB" id="3902588at2759"/>
<dbReference type="Proteomes" id="UP000799429">
    <property type="component" value="Unassembled WGS sequence"/>
</dbReference>
<name>A0A9P4VJV6_9PEZI</name>
<dbReference type="Pfam" id="PF08241">
    <property type="entry name" value="Methyltransf_11"/>
    <property type="match status" value="1"/>
</dbReference>
<keyword evidence="3" id="KW-1185">Reference proteome</keyword>
<dbReference type="InterPro" id="IPR029063">
    <property type="entry name" value="SAM-dependent_MTases_sf"/>
</dbReference>
<protein>
    <recommendedName>
        <fullName evidence="1">Methyltransferase type 11 domain-containing protein</fullName>
    </recommendedName>
</protein>
<gene>
    <name evidence="2" type="ORF">M501DRAFT_941400</name>
</gene>
<reference evidence="2" key="1">
    <citation type="journal article" date="2020" name="Stud. Mycol.">
        <title>101 Dothideomycetes genomes: a test case for predicting lifestyles and emergence of pathogens.</title>
        <authorList>
            <person name="Haridas S."/>
            <person name="Albert R."/>
            <person name="Binder M."/>
            <person name="Bloem J."/>
            <person name="Labutti K."/>
            <person name="Salamov A."/>
            <person name="Andreopoulos B."/>
            <person name="Baker S."/>
            <person name="Barry K."/>
            <person name="Bills G."/>
            <person name="Bluhm B."/>
            <person name="Cannon C."/>
            <person name="Castanera R."/>
            <person name="Culley D."/>
            <person name="Daum C."/>
            <person name="Ezra D."/>
            <person name="Gonzalez J."/>
            <person name="Henrissat B."/>
            <person name="Kuo A."/>
            <person name="Liang C."/>
            <person name="Lipzen A."/>
            <person name="Lutzoni F."/>
            <person name="Magnuson J."/>
            <person name="Mondo S."/>
            <person name="Nolan M."/>
            <person name="Ohm R."/>
            <person name="Pangilinan J."/>
            <person name="Park H.-J."/>
            <person name="Ramirez L."/>
            <person name="Alfaro M."/>
            <person name="Sun H."/>
            <person name="Tritt A."/>
            <person name="Yoshinaga Y."/>
            <person name="Zwiers L.-H."/>
            <person name="Turgeon B."/>
            <person name="Goodwin S."/>
            <person name="Spatafora J."/>
            <person name="Crous P."/>
            <person name="Grigoriev I."/>
        </authorList>
    </citation>
    <scope>NUCLEOTIDE SEQUENCE</scope>
    <source>
        <strain evidence="2">CBS 101060</strain>
    </source>
</reference>
<evidence type="ECO:0000313" key="3">
    <source>
        <dbReference type="Proteomes" id="UP000799429"/>
    </source>
</evidence>
<organism evidence="2 3">
    <name type="scientific">Patellaria atrata CBS 101060</name>
    <dbReference type="NCBI Taxonomy" id="1346257"/>
    <lineage>
        <taxon>Eukaryota</taxon>
        <taxon>Fungi</taxon>
        <taxon>Dikarya</taxon>
        <taxon>Ascomycota</taxon>
        <taxon>Pezizomycotina</taxon>
        <taxon>Dothideomycetes</taxon>
        <taxon>Dothideomycetes incertae sedis</taxon>
        <taxon>Patellariales</taxon>
        <taxon>Patellariaceae</taxon>
        <taxon>Patellaria</taxon>
    </lineage>
</organism>
<evidence type="ECO:0000313" key="2">
    <source>
        <dbReference type="EMBL" id="KAF2835691.1"/>
    </source>
</evidence>
<evidence type="ECO:0000259" key="1">
    <source>
        <dbReference type="Pfam" id="PF08241"/>
    </source>
</evidence>
<dbReference type="SUPFAM" id="SSF53335">
    <property type="entry name" value="S-adenosyl-L-methionine-dependent methyltransferases"/>
    <property type="match status" value="1"/>
</dbReference>
<dbReference type="GO" id="GO:0008757">
    <property type="term" value="F:S-adenosylmethionine-dependent methyltransferase activity"/>
    <property type="evidence" value="ECO:0007669"/>
    <property type="project" value="InterPro"/>
</dbReference>
<dbReference type="Gene3D" id="3.40.50.150">
    <property type="entry name" value="Vaccinia Virus protein VP39"/>
    <property type="match status" value="1"/>
</dbReference>
<dbReference type="InterPro" id="IPR013216">
    <property type="entry name" value="Methyltransf_11"/>
</dbReference>
<dbReference type="AlphaFoldDB" id="A0A9P4VJV6"/>
<sequence length="339" mass="39029">MHSRTPSRLGSESSHQSPFERALYKMQHAGNKITCRRLSEEWDDLHDEQSFQEIQFEKRLWALTAYQWFTNGKQLQSPLHEILTEGRTAGRVLHLHGSQADGWFLAARYPRATIYTVSSSNTTSPPTDWPSPPNHHCLYLPTASFTIPFADNYFDFVVSKTLPKLVHNDQWTSVFQDCMRILKPGGWMEISTLDPHFARQGPTLAEWVNTHIERRLDESGFSTRPSEDVLKTMEDVGLTNLRRAKIALPVSLPLSASRPNVNFQNRQTMQTTFEDPDARRLMVYLGRHFYQDLYSQCLTPQESKHWFWNNKSIRTEFEGLQTGSLLTIACAQKSDGVSH</sequence>
<feature type="domain" description="Methyltransferase type 11" evidence="1">
    <location>
        <begin position="143"/>
        <end position="188"/>
    </location>
</feature>
<dbReference type="EMBL" id="MU006107">
    <property type="protein sequence ID" value="KAF2835691.1"/>
    <property type="molecule type" value="Genomic_DNA"/>
</dbReference>